<feature type="domain" description="F5/8 type C" evidence="3">
    <location>
        <begin position="24"/>
        <end position="200"/>
    </location>
</feature>
<proteinExistence type="predicted"/>
<organism evidence="5 6">
    <name type="scientific">Paenibacillus lautus</name>
    <name type="common">Bacillus lautus</name>
    <dbReference type="NCBI Taxonomy" id="1401"/>
    <lineage>
        <taxon>Bacteria</taxon>
        <taxon>Bacillati</taxon>
        <taxon>Bacillota</taxon>
        <taxon>Bacilli</taxon>
        <taxon>Bacillales</taxon>
        <taxon>Paenibacillaceae</taxon>
        <taxon>Paenibacillus</taxon>
    </lineage>
</organism>
<dbReference type="EMBL" id="CP032412">
    <property type="protein sequence ID" value="AYB44423.1"/>
    <property type="molecule type" value="Genomic_DNA"/>
</dbReference>
<dbReference type="Gene3D" id="2.60.120.260">
    <property type="entry name" value="Galactose-binding domain-like"/>
    <property type="match status" value="2"/>
</dbReference>
<evidence type="ECO:0000313" key="5">
    <source>
        <dbReference type="EMBL" id="AYB44423.1"/>
    </source>
</evidence>
<dbReference type="PROSITE" id="PS51272">
    <property type="entry name" value="SLH"/>
    <property type="match status" value="3"/>
</dbReference>
<protein>
    <submittedName>
        <fullName evidence="5">DUF4855 domain-containing protein</fullName>
    </submittedName>
</protein>
<feature type="chain" id="PRO_5017216190" evidence="2">
    <location>
        <begin position="27"/>
        <end position="1393"/>
    </location>
</feature>
<dbReference type="Pfam" id="PF00754">
    <property type="entry name" value="F5_F8_type_C"/>
    <property type="match status" value="1"/>
</dbReference>
<dbReference type="InterPro" id="IPR001119">
    <property type="entry name" value="SLH_dom"/>
</dbReference>
<feature type="domain" description="SLH" evidence="4">
    <location>
        <begin position="1269"/>
        <end position="1327"/>
    </location>
</feature>
<dbReference type="InterPro" id="IPR051465">
    <property type="entry name" value="Cell_Envelope_Struct_Comp"/>
</dbReference>
<reference evidence="5 6" key="1">
    <citation type="submission" date="2018-09" db="EMBL/GenBank/DDBJ databases">
        <title>Genome Sequence of Paenibacillus lautus Strain E7593-69, Azo Dye-Degrading Bacteria, Isolated from Commercial Tattoo Inks.</title>
        <authorList>
            <person name="Nho S.W."/>
            <person name="Kim S.-J."/>
            <person name="Kweon O."/>
            <person name="Cerniglia C.E."/>
        </authorList>
    </citation>
    <scope>NUCLEOTIDE SEQUENCE [LARGE SCALE GENOMIC DNA]</scope>
    <source>
        <strain evidence="5 6">E7593-69</strain>
    </source>
</reference>
<feature type="domain" description="F5/8 type C" evidence="3">
    <location>
        <begin position="721"/>
        <end position="862"/>
    </location>
</feature>
<accession>A0A385TL90</accession>
<gene>
    <name evidence="5" type="ORF">D5F53_14530</name>
</gene>
<dbReference type="InterPro" id="IPR054470">
    <property type="entry name" value="FIMAH_dom"/>
</dbReference>
<dbReference type="Pfam" id="PF00395">
    <property type="entry name" value="SLH"/>
    <property type="match status" value="3"/>
</dbReference>
<dbReference type="PROSITE" id="PS50022">
    <property type="entry name" value="FA58C_3"/>
    <property type="match status" value="2"/>
</dbReference>
<dbReference type="PANTHER" id="PTHR43308:SF5">
    <property type="entry name" value="S-LAYER PROTEIN _ PEPTIDOGLYCAN ENDO-BETA-N-ACETYLGLUCOSAMINIDASE"/>
    <property type="match status" value="1"/>
</dbReference>
<dbReference type="RefSeq" id="WP_119848323.1">
    <property type="nucleotide sequence ID" value="NZ_CP032412.1"/>
</dbReference>
<dbReference type="Pfam" id="PF16147">
    <property type="entry name" value="DUF4855"/>
    <property type="match status" value="1"/>
</dbReference>
<keyword evidence="2" id="KW-0732">Signal</keyword>
<dbReference type="InterPro" id="IPR000421">
    <property type="entry name" value="FA58C"/>
</dbReference>
<dbReference type="KEGG" id="plw:D5F53_14530"/>
<evidence type="ECO:0000313" key="6">
    <source>
        <dbReference type="Proteomes" id="UP000266552"/>
    </source>
</evidence>
<dbReference type="SUPFAM" id="SSF49785">
    <property type="entry name" value="Galactose-binding domain-like"/>
    <property type="match status" value="2"/>
</dbReference>
<evidence type="ECO:0000259" key="4">
    <source>
        <dbReference type="PROSITE" id="PS51272"/>
    </source>
</evidence>
<feature type="compositionally biased region" description="Gly residues" evidence="1">
    <location>
        <begin position="963"/>
        <end position="990"/>
    </location>
</feature>
<dbReference type="PANTHER" id="PTHR43308">
    <property type="entry name" value="OUTER MEMBRANE PROTEIN ALPHA-RELATED"/>
    <property type="match status" value="1"/>
</dbReference>
<dbReference type="InterPro" id="IPR008979">
    <property type="entry name" value="Galactose-bd-like_sf"/>
</dbReference>
<feature type="region of interest" description="Disordered" evidence="1">
    <location>
        <begin position="956"/>
        <end position="996"/>
    </location>
</feature>
<evidence type="ECO:0000259" key="3">
    <source>
        <dbReference type="PROSITE" id="PS50022"/>
    </source>
</evidence>
<feature type="domain" description="SLH" evidence="4">
    <location>
        <begin position="1332"/>
        <end position="1393"/>
    </location>
</feature>
<dbReference type="Proteomes" id="UP000266552">
    <property type="component" value="Chromosome"/>
</dbReference>
<feature type="domain" description="SLH" evidence="4">
    <location>
        <begin position="1203"/>
        <end position="1268"/>
    </location>
</feature>
<evidence type="ECO:0000256" key="2">
    <source>
        <dbReference type="SAM" id="SignalP"/>
    </source>
</evidence>
<dbReference type="Pfam" id="PF22888">
    <property type="entry name" value="FIMAH"/>
    <property type="match status" value="1"/>
</dbReference>
<name>A0A385TL90_PAELA</name>
<dbReference type="InterPro" id="IPR032329">
    <property type="entry name" value="DUF4855"/>
</dbReference>
<sequence>MKTRRSLTALLLVPVMLLSLISSVNAEEAGRESTGFYNLAQGKTYTWSEQPEGAFPDDGTKLTDGNAADLLRDSGNWVGHRNKKSRSVVFDLGEQKTVQEVSARFLHDWPNNETLVPLTVSFYASDDGASWGVLSHNATQLLWGDQTNIETFAWDGSPETGAVKRGDYTEGLVYARYVKVVFSMHPRAWSMIDEVTITGADGLIAGAQPVQPEPYALLQPGDATGGIQNLGLLYNGHYADGTGNWTKERAIPNISYVNEQGEPVDWLFDGVLYLGLTSDNGRGFGAAEAAGKARKQEWEWYLDKTFNAGGDMSALNDATVEAGVKLGEPDHKTKVVLMIPEPGEYQSDFGSIDGEDLNFDVGAVGDAASLDNRAKAIQWWVDEVQARWTAAGYSNLELVGMYWLEEQISTHTTGPEMVKRASDIVHNAGLKLYWIPHFMAYKAFMWKDVGIDAVSLQPNYFFEKLDPSRLEDTADMAKRYGMSLELEFDDRMINDAVFRERFIEYLNSGVDTGLMQHGYKAYYQGNNAVYNAAKSTDPATRVLYDWLYQFSKGTYQKQDAAPPDVVALMNWQPISEHTIVPDTTQAAFTWTIPGDDGSGIVKVTAKYDGKPYTEGTVVDLTGKPGKHVLELTVAAAKSKTVKFVIEARLGAEGLLALVDKYADNKELSNADTVRAMRNALVMMERMQESDPEQARDYLLAFNAKLEEAKGLEFVTQGAYTALKEGVYYEAGSIAQDKEAEASSTEAAGLEPARALDGAPATRWASEVRDTAWFQVDLDSQQTFDTIRIDWEYARADQYRLSVSDDKQTWEPLKVGNNGVVKAADGKNTLVFPATTARYVKFEGLNRATFYGYSFYEFGVYDLAPQQELKTLDGIQAAVDASTKMVTIDGLVMNGKKEHLYVKVLDPKGNIQYTGQTGTEDDGSFRIAFTLTGEEQGKYTVELETDDMTTPELVTFEYRKPPTSGGGNGGGDGGNSGGSGGGSGKGNGGDGRAQDPYTLQADGSVKAVLVPTMKGQQAAAAVGASDLNAAIQRAVADSKGKKHVHVELKSLNAAGSYALELPAADLKNQSNLILHISTPYAQLVLTGDMLAGGKENAGKLLVIVSDYAGEYRSNEAAGRIGNRPIVEVALQLDGEVLSWKNAKAPISIAIPYSLQTGEQAVDLQALELMGDSTAAINGASYDKDKDMLRFFIDHIGVYAIGGKNPAAFTDLGKHEWAREAIEKLAERGIVKGTSIEKGTFSPANQVTRADFNLMLVNMLDLRAEINSTFADVKPNDYYYDAVSIAKQLGIVSGVNEVNFAPRDSISRQDAMVMLTRALQKTGAIKPSASGSTLEVFRDASRIAPYAADSVATMFEYGLVTGSNGYMKPKSTTSRAEAAMFLYRVLQLIEGQQPQ</sequence>
<keyword evidence="6" id="KW-1185">Reference proteome</keyword>
<feature type="signal peptide" evidence="2">
    <location>
        <begin position="1"/>
        <end position="26"/>
    </location>
</feature>
<evidence type="ECO:0000256" key="1">
    <source>
        <dbReference type="SAM" id="MobiDB-lite"/>
    </source>
</evidence>